<gene>
    <name evidence="7" type="ORF">TSACC_23246</name>
</gene>
<dbReference type="GO" id="GO:0009306">
    <property type="term" value="P:protein secretion"/>
    <property type="evidence" value="ECO:0007669"/>
    <property type="project" value="InterPro"/>
</dbReference>
<protein>
    <submittedName>
        <fullName evidence="7">Autotransporter translocation and assembly factor TamB</fullName>
    </submittedName>
</protein>
<keyword evidence="8" id="KW-1185">Reference proteome</keyword>
<reference evidence="8" key="1">
    <citation type="journal article" date="2017" name="Genome Announc.">
        <title>Draft Genome Sequence of Terrimicrobium sacchariphilum NM-5T, a Facultative Anaerobic Soil Bacterium of the Class Spartobacteria.</title>
        <authorList>
            <person name="Qiu Y.L."/>
            <person name="Tourlousse D.M."/>
            <person name="Matsuura N."/>
            <person name="Ohashi A."/>
            <person name="Sekiguchi Y."/>
        </authorList>
    </citation>
    <scope>NUCLEOTIDE SEQUENCE [LARGE SCALE GENOMIC DNA]</scope>
    <source>
        <strain evidence="8">NM-5</strain>
    </source>
</reference>
<dbReference type="RefSeq" id="WP_075080412.1">
    <property type="nucleotide sequence ID" value="NZ_BDCO01000002.1"/>
</dbReference>
<organism evidence="7 8">
    <name type="scientific">Terrimicrobium sacchariphilum</name>
    <dbReference type="NCBI Taxonomy" id="690879"/>
    <lineage>
        <taxon>Bacteria</taxon>
        <taxon>Pseudomonadati</taxon>
        <taxon>Verrucomicrobiota</taxon>
        <taxon>Terrimicrobiia</taxon>
        <taxon>Terrimicrobiales</taxon>
        <taxon>Terrimicrobiaceae</taxon>
        <taxon>Terrimicrobium</taxon>
    </lineage>
</organism>
<comment type="subcellular location">
    <subcellularLocation>
        <location evidence="1">Membrane</location>
        <topology evidence="1">Single-pass membrane protein</topology>
    </subcellularLocation>
</comment>
<keyword evidence="4 5" id="KW-0472">Membrane</keyword>
<evidence type="ECO:0000256" key="2">
    <source>
        <dbReference type="ARBA" id="ARBA00022692"/>
    </source>
</evidence>
<keyword evidence="3 5" id="KW-1133">Transmembrane helix</keyword>
<comment type="caution">
    <text evidence="7">The sequence shown here is derived from an EMBL/GenBank/DDBJ whole genome shotgun (WGS) entry which is preliminary data.</text>
</comment>
<proteinExistence type="predicted"/>
<feature type="transmembrane region" description="Helical" evidence="5">
    <location>
        <begin position="17"/>
        <end position="40"/>
    </location>
</feature>
<dbReference type="GO" id="GO:0005886">
    <property type="term" value="C:plasma membrane"/>
    <property type="evidence" value="ECO:0007669"/>
    <property type="project" value="InterPro"/>
</dbReference>
<feature type="domain" description="Translocation and assembly module TamB C-terminal" evidence="6">
    <location>
        <begin position="833"/>
        <end position="1084"/>
    </location>
</feature>
<sequence length="1157" mass="123163">MTGEPCPRVRLSRWRRLLVALAIMALLAFVFHPLLLGVALREGLRHVIGMAWWKITIGEVQVAAGRPVVLTDVHIYADDPKRSGTDVRVQRLQVDFSNLWSVWKGRQRLIGLAEIQGIQGSFDLRPTALPPPPHIPDLTTEELRLQAETILKFLPHEVRLRQADLTFLGIDQSYRLMNAAADFREDQPGTLTAEWAEVNAGGIHTRIGPLHAVTQWGRGTASLSDFTLRPDMKVNLFEARFTQLEGITLTLDGNAFGGTLNGQITFIGYRGLPGIDTTVTARNVSLAPLCELMNFAPAATGTLAEGGYAFRGIPERPFEARSSTRLLLKDLVWQGRSCDTLEAAASYENEVLRVKRFSIARQQSSLEGEGELTTTGGHFDAEKGDFLVNLRGRAEGGDLAEWLGAPREDAAGWVSMLGAVSRKAGVLDGSASIETGEASFRGLMVDRSRAEAVFRDGKATITSLEIQSGTDTIRGSGEVALQKPFAYSGTLRADLGEISPFLSLIPGSEASGIYSGGLTAQWDGSGSEAGHSGTFDIALRDLFTEKTASGLNGRFAGSYSPTALNLTACELSSGPLQLTAALSFTPEGLAVSGLKLVSGATPLAGGEMYLPVDYSSLVARKPLGDALIAGREVAANVATAGALSISDLGRLCGQALPTEGTVALNLKASGLPSALVVDGSLQGRDLAVRMEDHTSPRANFDATLRAANGKASLEGMLATPGFPSLTISAQTPFGFVRGADGKLVWANPDGTIAGNVSVPRTDVGALQPFFPPMRRLTGTLTGGLTLSGTLAKPKVEGMIALAGGSFQISTRAPIIGNLNGSMRFDSDSVAVERFTGDMAAGPFQVTGGVTFSDPKNLKYDIAFTGRKILLARDAGLRLRANLDIRARGDNSGGSVTGVVKLVDGRVYRKLEITPLLVPSPVNGPLWVPPVLAGLAPPPFAGWTVDIGISNETPFKIVGNIASGEIIPDLRIVGTLGNPVPSGRVTLKDTRAYLPFSTMQIPQGEITFTPASPWVPMLDIHATAQALDYTVQAYAYGPLDEKHLILRSEPPLPQESIVLLLTTGFAPGAYAGAGFGEAAAGQGGLLVLRTLLRQIDAKGFDVESLVNRLQISAVPPVDPYDRAGIRGRFEIWRGISVMSERDSYGYYNAGVTYQLRFR</sequence>
<dbReference type="InParanoid" id="A0A146GCC3"/>
<dbReference type="STRING" id="690879.TSACC_23246"/>
<dbReference type="EMBL" id="BDCO01000002">
    <property type="protein sequence ID" value="GAT34812.1"/>
    <property type="molecule type" value="Genomic_DNA"/>
</dbReference>
<dbReference type="Proteomes" id="UP000076023">
    <property type="component" value="Unassembled WGS sequence"/>
</dbReference>
<evidence type="ECO:0000259" key="6">
    <source>
        <dbReference type="Pfam" id="PF04357"/>
    </source>
</evidence>
<dbReference type="Pfam" id="PF04357">
    <property type="entry name" value="TamB"/>
    <property type="match status" value="1"/>
</dbReference>
<dbReference type="OrthoDB" id="177865at2"/>
<accession>A0A146GCC3</accession>
<name>A0A146GCC3_TERSA</name>
<dbReference type="PANTHER" id="PTHR36985:SF1">
    <property type="entry name" value="TRANSLOCATION AND ASSEMBLY MODULE SUBUNIT TAMB"/>
    <property type="match status" value="1"/>
</dbReference>
<dbReference type="InterPro" id="IPR007452">
    <property type="entry name" value="TamB_C"/>
</dbReference>
<evidence type="ECO:0000256" key="5">
    <source>
        <dbReference type="SAM" id="Phobius"/>
    </source>
</evidence>
<evidence type="ECO:0000313" key="7">
    <source>
        <dbReference type="EMBL" id="GAT34812.1"/>
    </source>
</evidence>
<dbReference type="AlphaFoldDB" id="A0A146GCC3"/>
<evidence type="ECO:0000313" key="8">
    <source>
        <dbReference type="Proteomes" id="UP000076023"/>
    </source>
</evidence>
<evidence type="ECO:0000256" key="4">
    <source>
        <dbReference type="ARBA" id="ARBA00023136"/>
    </source>
</evidence>
<evidence type="ECO:0000256" key="3">
    <source>
        <dbReference type="ARBA" id="ARBA00022989"/>
    </source>
</evidence>
<keyword evidence="2 5" id="KW-0812">Transmembrane</keyword>
<evidence type="ECO:0000256" key="1">
    <source>
        <dbReference type="ARBA" id="ARBA00004167"/>
    </source>
</evidence>
<dbReference type="PANTHER" id="PTHR36985">
    <property type="entry name" value="TRANSLOCATION AND ASSEMBLY MODULE SUBUNIT TAMB"/>
    <property type="match status" value="1"/>
</dbReference>